<dbReference type="EMBL" id="JACGWT010000003">
    <property type="protein sequence ID" value="MBA8794647.1"/>
    <property type="molecule type" value="Genomic_DNA"/>
</dbReference>
<feature type="domain" description="SAF" evidence="2">
    <location>
        <begin position="66"/>
        <end position="128"/>
    </location>
</feature>
<name>A0A7W3ISW2_9ACTN</name>
<dbReference type="SMART" id="SM00858">
    <property type="entry name" value="SAF"/>
    <property type="match status" value="1"/>
</dbReference>
<gene>
    <name evidence="3" type="ORF">FHX74_002266</name>
</gene>
<dbReference type="Proteomes" id="UP000523079">
    <property type="component" value="Unassembled WGS sequence"/>
</dbReference>
<evidence type="ECO:0000313" key="4">
    <source>
        <dbReference type="Proteomes" id="UP000523079"/>
    </source>
</evidence>
<dbReference type="InterPro" id="IPR013974">
    <property type="entry name" value="SAF"/>
</dbReference>
<comment type="caution">
    <text evidence="3">The sequence shown here is derived from an EMBL/GenBank/DDBJ whole genome shotgun (WGS) entry which is preliminary data.</text>
</comment>
<protein>
    <submittedName>
        <fullName evidence="3">Flp pilus assembly protein CpaB</fullName>
    </submittedName>
</protein>
<organism evidence="3 4">
    <name type="scientific">Microlunatus kandeliicorticis</name>
    <dbReference type="NCBI Taxonomy" id="1759536"/>
    <lineage>
        <taxon>Bacteria</taxon>
        <taxon>Bacillati</taxon>
        <taxon>Actinomycetota</taxon>
        <taxon>Actinomycetes</taxon>
        <taxon>Propionibacteriales</taxon>
        <taxon>Propionibacteriaceae</taxon>
        <taxon>Microlunatus</taxon>
    </lineage>
</organism>
<dbReference type="AlphaFoldDB" id="A0A7W3ISW2"/>
<proteinExistence type="predicted"/>
<dbReference type="Gene3D" id="3.90.1210.10">
    <property type="entry name" value="Antifreeze-like/N-acetylneuraminic acid synthase C-terminal domain"/>
    <property type="match status" value="1"/>
</dbReference>
<reference evidence="3 4" key="1">
    <citation type="submission" date="2020-07" db="EMBL/GenBank/DDBJ databases">
        <title>Sequencing the genomes of 1000 actinobacteria strains.</title>
        <authorList>
            <person name="Klenk H.-P."/>
        </authorList>
    </citation>
    <scope>NUCLEOTIDE SEQUENCE [LARGE SCALE GENOMIC DNA]</scope>
    <source>
        <strain evidence="3 4">DSM 100723</strain>
    </source>
</reference>
<dbReference type="Pfam" id="PF08666">
    <property type="entry name" value="SAF"/>
    <property type="match status" value="1"/>
</dbReference>
<evidence type="ECO:0000256" key="1">
    <source>
        <dbReference type="SAM" id="MobiDB-lite"/>
    </source>
</evidence>
<keyword evidence="4" id="KW-1185">Reference proteome</keyword>
<evidence type="ECO:0000259" key="2">
    <source>
        <dbReference type="SMART" id="SM00858"/>
    </source>
</evidence>
<accession>A0A7W3ISW2</accession>
<dbReference type="CDD" id="cd11614">
    <property type="entry name" value="SAF_CpaB_FlgA_like"/>
    <property type="match status" value="1"/>
</dbReference>
<sequence>MRPLRPAPTPRRSATGSRRRRSLFHDLYHELGRAVSWHRRKLAAVAAVGAVLATVSAALPPDRPSTEVLVTTTALAGGVTLGSTDVTLRRLPEDAVPTGAATDPAAVVGRTLVAPLPANAVLTDLSVLSDRTLADPGLVIAPLRIGDATIAGLLRVGDRVDVVSGATAGSRATVVASDVRVVALPADPGADGLGVTAGGNGGQLVLVAATPEQAAALVDLGTDAGVILH</sequence>
<dbReference type="RefSeq" id="WP_182560190.1">
    <property type="nucleotide sequence ID" value="NZ_JACGWT010000003.1"/>
</dbReference>
<evidence type="ECO:0000313" key="3">
    <source>
        <dbReference type="EMBL" id="MBA8794647.1"/>
    </source>
</evidence>
<feature type="region of interest" description="Disordered" evidence="1">
    <location>
        <begin position="1"/>
        <end position="20"/>
    </location>
</feature>